<dbReference type="GO" id="GO:0010181">
    <property type="term" value="F:FMN binding"/>
    <property type="evidence" value="ECO:0007669"/>
    <property type="project" value="InterPro"/>
</dbReference>
<feature type="domain" description="Flavin reductase like" evidence="2">
    <location>
        <begin position="26"/>
        <end position="167"/>
    </location>
</feature>
<reference evidence="4" key="1">
    <citation type="submission" date="2017-01" db="EMBL/GenBank/DDBJ databases">
        <authorList>
            <person name="Varghese N."/>
            <person name="Submissions S."/>
        </authorList>
    </citation>
    <scope>NUCLEOTIDE SEQUENCE [LARGE SCALE GENOMIC DNA]</scope>
    <source>
        <strain evidence="4">DSM 29430</strain>
    </source>
</reference>
<sequence length="171" mass="18213">MGDATPFETQTFVPGPETQRAFRDALGQFATGVTIVTTDTPDGPLAITANSFASLSLDPPLVLWSPARASKRFAPFTECTRYAIHVLAEDQGDLCHAVARDGRALGPDVLRTGDTGIPVIEQALARYECTRHAVHDGGDHAIVVGEVTQVTRREGSPLLFLNGQLGGFAAR</sequence>
<dbReference type="Proteomes" id="UP000186684">
    <property type="component" value="Unassembled WGS sequence"/>
</dbReference>
<dbReference type="GO" id="GO:0042602">
    <property type="term" value="F:riboflavin reductase (NADPH) activity"/>
    <property type="evidence" value="ECO:0007669"/>
    <property type="project" value="TreeGrafter"/>
</dbReference>
<dbReference type="PANTHER" id="PTHR30466">
    <property type="entry name" value="FLAVIN REDUCTASE"/>
    <property type="match status" value="1"/>
</dbReference>
<dbReference type="EMBL" id="FTOQ01000020">
    <property type="protein sequence ID" value="SIT14105.1"/>
    <property type="molecule type" value="Genomic_DNA"/>
</dbReference>
<keyword evidence="1" id="KW-0560">Oxidoreductase</keyword>
<evidence type="ECO:0000256" key="1">
    <source>
        <dbReference type="ARBA" id="ARBA00023002"/>
    </source>
</evidence>
<dbReference type="AlphaFoldDB" id="A0A1N7PU79"/>
<organism evidence="3 4">
    <name type="scientific">Roseivivax lentus</name>
    <dbReference type="NCBI Taxonomy" id="633194"/>
    <lineage>
        <taxon>Bacteria</taxon>
        <taxon>Pseudomonadati</taxon>
        <taxon>Pseudomonadota</taxon>
        <taxon>Alphaproteobacteria</taxon>
        <taxon>Rhodobacterales</taxon>
        <taxon>Roseobacteraceae</taxon>
        <taxon>Roseivivax</taxon>
    </lineage>
</organism>
<dbReference type="STRING" id="633194.SAMN05421759_12026"/>
<dbReference type="RefSeq" id="WP_076450702.1">
    <property type="nucleotide sequence ID" value="NZ_FTOQ01000020.1"/>
</dbReference>
<protein>
    <submittedName>
        <fullName evidence="3">NADH-FMN oxidoreductase RutF, flavin reductase (DIM6/NTAB) family</fullName>
    </submittedName>
</protein>
<dbReference type="SUPFAM" id="SSF50475">
    <property type="entry name" value="FMN-binding split barrel"/>
    <property type="match status" value="1"/>
</dbReference>
<dbReference type="InterPro" id="IPR002563">
    <property type="entry name" value="Flavin_Rdtase-like_dom"/>
</dbReference>
<keyword evidence="4" id="KW-1185">Reference proteome</keyword>
<gene>
    <name evidence="3" type="ORF">SAMN05421759_12026</name>
</gene>
<evidence type="ECO:0000259" key="2">
    <source>
        <dbReference type="SMART" id="SM00903"/>
    </source>
</evidence>
<dbReference type="SMART" id="SM00903">
    <property type="entry name" value="Flavin_Reduct"/>
    <property type="match status" value="1"/>
</dbReference>
<evidence type="ECO:0000313" key="4">
    <source>
        <dbReference type="Proteomes" id="UP000186684"/>
    </source>
</evidence>
<name>A0A1N7PU79_9RHOB</name>
<dbReference type="PANTHER" id="PTHR30466:SF1">
    <property type="entry name" value="FMN REDUCTASE (NADH) RUTF"/>
    <property type="match status" value="1"/>
</dbReference>
<dbReference type="InterPro" id="IPR012349">
    <property type="entry name" value="Split_barrel_FMN-bd"/>
</dbReference>
<dbReference type="OrthoDB" id="9792858at2"/>
<dbReference type="InterPro" id="IPR050268">
    <property type="entry name" value="NADH-dep_flavin_reductase"/>
</dbReference>
<evidence type="ECO:0000313" key="3">
    <source>
        <dbReference type="EMBL" id="SIT14105.1"/>
    </source>
</evidence>
<accession>A0A1N7PU79</accession>
<dbReference type="Gene3D" id="2.30.110.10">
    <property type="entry name" value="Electron Transport, Fmn-binding Protein, Chain A"/>
    <property type="match status" value="1"/>
</dbReference>
<dbReference type="Pfam" id="PF01613">
    <property type="entry name" value="Flavin_Reduct"/>
    <property type="match status" value="1"/>
</dbReference>
<proteinExistence type="predicted"/>